<evidence type="ECO:0000256" key="1">
    <source>
        <dbReference type="SAM" id="Phobius"/>
    </source>
</evidence>
<name>A0A1J4JQQ8_9EUKA</name>
<organism evidence="2 3">
    <name type="scientific">Tritrichomonas foetus</name>
    <dbReference type="NCBI Taxonomy" id="1144522"/>
    <lineage>
        <taxon>Eukaryota</taxon>
        <taxon>Metamonada</taxon>
        <taxon>Parabasalia</taxon>
        <taxon>Tritrichomonadida</taxon>
        <taxon>Tritrichomonadidae</taxon>
        <taxon>Tritrichomonas</taxon>
    </lineage>
</organism>
<dbReference type="GeneID" id="94828493"/>
<gene>
    <name evidence="2" type="ORF">TRFO_07623</name>
</gene>
<reference evidence="2" key="1">
    <citation type="submission" date="2016-10" db="EMBL/GenBank/DDBJ databases">
        <authorList>
            <person name="Benchimol M."/>
            <person name="Almeida L.G."/>
            <person name="Vasconcelos A.T."/>
            <person name="Perreira-Neves A."/>
            <person name="Rosa I.A."/>
            <person name="Tasca T."/>
            <person name="Bogo M.R."/>
            <person name="de Souza W."/>
        </authorList>
    </citation>
    <scope>NUCLEOTIDE SEQUENCE [LARGE SCALE GENOMIC DNA]</scope>
    <source>
        <strain evidence="2">K</strain>
    </source>
</reference>
<accession>A0A1J4JQQ8</accession>
<dbReference type="AlphaFoldDB" id="A0A1J4JQQ8"/>
<keyword evidence="1" id="KW-0472">Membrane</keyword>
<dbReference type="VEuPathDB" id="TrichDB:TRFO_07623"/>
<keyword evidence="1" id="KW-0812">Transmembrane</keyword>
<keyword evidence="3" id="KW-1185">Reference proteome</keyword>
<sequence length="165" mass="17883">MAFSFSSSLIDQILSFLSQESIQKETQFPTLCQSNTQTISIDSISRSIDSHMSISEGITDEEKDNPNVNAESSDKQSLDAGSIAGITAGIVAVIAVIAIISYFAFRKKKMNSSNHEIDESVETYSPTMGSVTSINPLFEKDCMLTSSDPFGDDFAENNDAGNFIL</sequence>
<protein>
    <recommendedName>
        <fullName evidence="4">Mid2 domain-containing protein</fullName>
    </recommendedName>
</protein>
<dbReference type="Proteomes" id="UP000179807">
    <property type="component" value="Unassembled WGS sequence"/>
</dbReference>
<proteinExistence type="predicted"/>
<dbReference type="RefSeq" id="XP_068354507.1">
    <property type="nucleotide sequence ID" value="XM_068493789.1"/>
</dbReference>
<evidence type="ECO:0000313" key="3">
    <source>
        <dbReference type="Proteomes" id="UP000179807"/>
    </source>
</evidence>
<evidence type="ECO:0008006" key="4">
    <source>
        <dbReference type="Google" id="ProtNLM"/>
    </source>
</evidence>
<keyword evidence="1" id="KW-1133">Transmembrane helix</keyword>
<feature type="transmembrane region" description="Helical" evidence="1">
    <location>
        <begin position="83"/>
        <end position="105"/>
    </location>
</feature>
<dbReference type="EMBL" id="MLAK01000915">
    <property type="protein sequence ID" value="OHT01371.1"/>
    <property type="molecule type" value="Genomic_DNA"/>
</dbReference>
<comment type="caution">
    <text evidence="2">The sequence shown here is derived from an EMBL/GenBank/DDBJ whole genome shotgun (WGS) entry which is preliminary data.</text>
</comment>
<evidence type="ECO:0000313" key="2">
    <source>
        <dbReference type="EMBL" id="OHT01371.1"/>
    </source>
</evidence>